<dbReference type="Proteomes" id="UP000092555">
    <property type="component" value="Unassembled WGS sequence"/>
</dbReference>
<dbReference type="EMBL" id="LXTC01000002">
    <property type="protein sequence ID" value="OBA22471.1"/>
    <property type="molecule type" value="Genomic_DNA"/>
</dbReference>
<name>A0A1A0HEP3_9ASCO</name>
<evidence type="ECO:0000313" key="2">
    <source>
        <dbReference type="EMBL" id="OBA22471.1"/>
    </source>
</evidence>
<keyword evidence="3" id="KW-1185">Reference proteome</keyword>
<dbReference type="AlphaFoldDB" id="A0A1A0HEP3"/>
<accession>A0A1A0HEP3</accession>
<protein>
    <submittedName>
        <fullName evidence="2">Uncharacterized protein</fullName>
    </submittedName>
</protein>
<dbReference type="GeneID" id="30030177"/>
<dbReference type="RefSeq" id="XP_018712967.1">
    <property type="nucleotide sequence ID" value="XM_018857201.1"/>
</dbReference>
<feature type="region of interest" description="Disordered" evidence="1">
    <location>
        <begin position="31"/>
        <end position="55"/>
    </location>
</feature>
<evidence type="ECO:0000313" key="3">
    <source>
        <dbReference type="Proteomes" id="UP000092555"/>
    </source>
</evidence>
<reference evidence="2 3" key="1">
    <citation type="submission" date="2016-05" db="EMBL/GenBank/DDBJ databases">
        <title>Comparative genomics of biotechnologically important yeasts.</title>
        <authorList>
            <consortium name="DOE Joint Genome Institute"/>
            <person name="Riley R."/>
            <person name="Haridas S."/>
            <person name="Wolfe K.H."/>
            <person name="Lopes M.R."/>
            <person name="Hittinger C.T."/>
            <person name="Goker M."/>
            <person name="Salamov A."/>
            <person name="Wisecaver J."/>
            <person name="Long T.M."/>
            <person name="Aerts A.L."/>
            <person name="Barry K."/>
            <person name="Choi C."/>
            <person name="Clum A."/>
            <person name="Coughlan A.Y."/>
            <person name="Deshpande S."/>
            <person name="Douglass A.P."/>
            <person name="Hanson S.J."/>
            <person name="Klenk H.-P."/>
            <person name="LaButti K."/>
            <person name="Lapidus A."/>
            <person name="Lindquist E."/>
            <person name="Lipzen A."/>
            <person name="Meier-kolthoff J.P."/>
            <person name="Ohm R.A."/>
            <person name="Otillar R.P."/>
            <person name="Pangilinan J."/>
            <person name="Peng Y."/>
            <person name="Rokas A."/>
            <person name="Rosa C.A."/>
            <person name="Scheuner C."/>
            <person name="Sibirny A.A."/>
            <person name="Slot J.C."/>
            <person name="Stielow J.B."/>
            <person name="Sun H."/>
            <person name="Kurtzman C.P."/>
            <person name="Blackwell M."/>
            <person name="Grigoriev I.V."/>
            <person name="Jeffries T.W."/>
        </authorList>
    </citation>
    <scope>NUCLEOTIDE SEQUENCE [LARGE SCALE GENOMIC DNA]</scope>
    <source>
        <strain evidence="2 3">NRRL YB-4993</strain>
    </source>
</reference>
<dbReference type="OrthoDB" id="4002254at2759"/>
<gene>
    <name evidence="2" type="ORF">METBIDRAFT_39912</name>
</gene>
<evidence type="ECO:0000256" key="1">
    <source>
        <dbReference type="SAM" id="MobiDB-lite"/>
    </source>
</evidence>
<sequence length="73" mass="8226">MSIPESPQNPGPFPAQHGYVDVQAKTHKYKDEPTALPGQPSKAQQFISSKTDRQHQKKYGKKALNFLMKTLCK</sequence>
<comment type="caution">
    <text evidence="2">The sequence shown here is derived from an EMBL/GenBank/DDBJ whole genome shotgun (WGS) entry which is preliminary data.</text>
</comment>
<organism evidence="2 3">
    <name type="scientific">Metschnikowia bicuspidata var. bicuspidata NRRL YB-4993</name>
    <dbReference type="NCBI Taxonomy" id="869754"/>
    <lineage>
        <taxon>Eukaryota</taxon>
        <taxon>Fungi</taxon>
        <taxon>Dikarya</taxon>
        <taxon>Ascomycota</taxon>
        <taxon>Saccharomycotina</taxon>
        <taxon>Pichiomycetes</taxon>
        <taxon>Metschnikowiaceae</taxon>
        <taxon>Metschnikowia</taxon>
    </lineage>
</organism>
<proteinExistence type="predicted"/>